<dbReference type="GO" id="GO:0005096">
    <property type="term" value="F:GTPase activator activity"/>
    <property type="evidence" value="ECO:0007669"/>
    <property type="project" value="InterPro"/>
</dbReference>
<dbReference type="AlphaFoldDB" id="A0A8S1UQ46"/>
<dbReference type="OrthoDB" id="435860at2759"/>
<dbReference type="Proteomes" id="UP000689195">
    <property type="component" value="Unassembled WGS sequence"/>
</dbReference>
<gene>
    <name evidence="3" type="ORF">PPENT_87.1.T0440161</name>
</gene>
<proteinExistence type="predicted"/>
<reference evidence="3" key="1">
    <citation type="submission" date="2021-01" db="EMBL/GenBank/DDBJ databases">
        <authorList>
            <consortium name="Genoscope - CEA"/>
            <person name="William W."/>
        </authorList>
    </citation>
    <scope>NUCLEOTIDE SEQUENCE</scope>
</reference>
<dbReference type="PANTHER" id="PTHR24113:SF12">
    <property type="entry name" value="RAN GTPASE-ACTIVATING PROTEIN 1"/>
    <property type="match status" value="1"/>
</dbReference>
<evidence type="ECO:0000313" key="3">
    <source>
        <dbReference type="EMBL" id="CAD8166464.1"/>
    </source>
</evidence>
<name>A0A8S1UQ46_9CILI</name>
<dbReference type="GO" id="GO:0048471">
    <property type="term" value="C:perinuclear region of cytoplasm"/>
    <property type="evidence" value="ECO:0007669"/>
    <property type="project" value="TreeGrafter"/>
</dbReference>
<dbReference type="GO" id="GO:0005634">
    <property type="term" value="C:nucleus"/>
    <property type="evidence" value="ECO:0007669"/>
    <property type="project" value="TreeGrafter"/>
</dbReference>
<evidence type="ECO:0000256" key="2">
    <source>
        <dbReference type="ARBA" id="ARBA00022737"/>
    </source>
</evidence>
<sequence length="510" mass="56781">MPQQENQQQKGSSSTFNKILWIIVGVLVAYNIKLYLNRSSSVHFEINGNEITMQNDALYLKDSDLQTLSKKLSENPQTTKLNAQLSINQFSSFRDFFASLEKLNNLNELQLSLGNNPLVNEQDQAKSLSQALSKLTKLHTLSLGLDSIFNNESREIILKGLSKISGLTQLRVSLINSDLSGDGLKSLYPLIELRNLKSLELLLVGSKLKEEEMKHLQTILHKLPKLNKLNINLYANKIQIDGAITLSGGLFQQKQLKEFGIDLYFNNITANGTESLMGVVGSMENLTSLNLGLEFNYITNEGGIQVGNALNKLKNLKDLSVNAATKNFGWDGYEAIVSAIEKLPPLNNLELIIGINKCGSPGAELLKKALFKHDRLKSLKINFLENYIGDAGATFIAEGIQYQKNLQQLSVNMNFNSLSDRGALELARAVKNAKSPKVVDLRVSQNQITDKGIKDIFVLLEQALPKIDQLEVELLNTALTNATRDDIELKYGKIDKLQIRLNTIPPSNWE</sequence>
<organism evidence="3 4">
    <name type="scientific">Paramecium pentaurelia</name>
    <dbReference type="NCBI Taxonomy" id="43138"/>
    <lineage>
        <taxon>Eukaryota</taxon>
        <taxon>Sar</taxon>
        <taxon>Alveolata</taxon>
        <taxon>Ciliophora</taxon>
        <taxon>Intramacronucleata</taxon>
        <taxon>Oligohymenophorea</taxon>
        <taxon>Peniculida</taxon>
        <taxon>Parameciidae</taxon>
        <taxon>Paramecium</taxon>
    </lineage>
</organism>
<dbReference type="GO" id="GO:0006913">
    <property type="term" value="P:nucleocytoplasmic transport"/>
    <property type="evidence" value="ECO:0007669"/>
    <property type="project" value="TreeGrafter"/>
</dbReference>
<keyword evidence="4" id="KW-1185">Reference proteome</keyword>
<dbReference type="GO" id="GO:0031267">
    <property type="term" value="F:small GTPase binding"/>
    <property type="evidence" value="ECO:0007669"/>
    <property type="project" value="TreeGrafter"/>
</dbReference>
<comment type="caution">
    <text evidence="3">The sequence shown here is derived from an EMBL/GenBank/DDBJ whole genome shotgun (WGS) entry which is preliminary data.</text>
</comment>
<protein>
    <submittedName>
        <fullName evidence="3">Uncharacterized protein</fullName>
    </submittedName>
</protein>
<evidence type="ECO:0000256" key="1">
    <source>
        <dbReference type="ARBA" id="ARBA00022614"/>
    </source>
</evidence>
<accession>A0A8S1UQ46</accession>
<evidence type="ECO:0000313" key="4">
    <source>
        <dbReference type="Proteomes" id="UP000689195"/>
    </source>
</evidence>
<keyword evidence="1" id="KW-0433">Leucine-rich repeat</keyword>
<dbReference type="GO" id="GO:0005829">
    <property type="term" value="C:cytosol"/>
    <property type="evidence" value="ECO:0007669"/>
    <property type="project" value="TreeGrafter"/>
</dbReference>
<keyword evidence="2" id="KW-0677">Repeat</keyword>
<dbReference type="EMBL" id="CAJJDO010000044">
    <property type="protein sequence ID" value="CAD8166464.1"/>
    <property type="molecule type" value="Genomic_DNA"/>
</dbReference>
<dbReference type="InterPro" id="IPR027038">
    <property type="entry name" value="RanGap"/>
</dbReference>
<dbReference type="PANTHER" id="PTHR24113">
    <property type="entry name" value="RAN GTPASE-ACTIVATING PROTEIN 1"/>
    <property type="match status" value="1"/>
</dbReference>